<accession>A0ABT6KJB2</accession>
<feature type="domain" description="Zinc finger CGNR" evidence="1">
    <location>
        <begin position="154"/>
        <end position="197"/>
    </location>
</feature>
<evidence type="ECO:0000259" key="1">
    <source>
        <dbReference type="Pfam" id="PF11706"/>
    </source>
</evidence>
<proteinExistence type="predicted"/>
<dbReference type="PANTHER" id="PTHR35525:SF3">
    <property type="entry name" value="BLL6575 PROTEIN"/>
    <property type="match status" value="1"/>
</dbReference>
<dbReference type="InterPro" id="IPR021005">
    <property type="entry name" value="Znf_CGNR"/>
</dbReference>
<dbReference type="InterPro" id="IPR023286">
    <property type="entry name" value="ABATE_dom_sf"/>
</dbReference>
<dbReference type="Gene3D" id="1.10.3300.10">
    <property type="entry name" value="Jann2411-like domain"/>
    <property type="match status" value="1"/>
</dbReference>
<dbReference type="EMBL" id="JARXVQ010000001">
    <property type="protein sequence ID" value="MDH6179869.1"/>
    <property type="molecule type" value="Genomic_DNA"/>
</dbReference>
<gene>
    <name evidence="2" type="ORF">M2152_000051</name>
</gene>
<keyword evidence="3" id="KW-1185">Reference proteome</keyword>
<protein>
    <submittedName>
        <fullName evidence="2">RNA-binding Zn ribbon-like protein</fullName>
    </submittedName>
</protein>
<name>A0ABT6KJB2_9MICO</name>
<evidence type="ECO:0000313" key="3">
    <source>
        <dbReference type="Proteomes" id="UP001160142"/>
    </source>
</evidence>
<dbReference type="PANTHER" id="PTHR35525">
    <property type="entry name" value="BLL6575 PROTEIN"/>
    <property type="match status" value="1"/>
</dbReference>
<dbReference type="Proteomes" id="UP001160142">
    <property type="component" value="Unassembled WGS sequence"/>
</dbReference>
<reference evidence="2 3" key="1">
    <citation type="submission" date="2023-04" db="EMBL/GenBank/DDBJ databases">
        <title>Genome Encyclopedia of Bacteria and Archaea VI: Functional Genomics of Type Strains.</title>
        <authorList>
            <person name="Whitman W."/>
        </authorList>
    </citation>
    <scope>NUCLEOTIDE SEQUENCE [LARGE SCALE GENOMIC DNA]</scope>
    <source>
        <strain evidence="2 3">SG_E_30_P1</strain>
    </source>
</reference>
<dbReference type="Pfam" id="PF11706">
    <property type="entry name" value="zf-CGNR"/>
    <property type="match status" value="1"/>
</dbReference>
<dbReference type="RefSeq" id="WP_322132245.1">
    <property type="nucleotide sequence ID" value="NZ_CP085036.1"/>
</dbReference>
<comment type="caution">
    <text evidence="2">The sequence shown here is derived from an EMBL/GenBank/DDBJ whole genome shotgun (WGS) entry which is preliminary data.</text>
</comment>
<sequence>MLYPTTVRPTGQWLEQTDGPRWWFDSGALPLDFAYTGPMPDQSNREYLATPEDLAEWLEPRFDEVDGSVSEGDLRDARALREAIARAAVAASGGAGPDAADVDVINLYAAIPDIPPVLEGGGRRAGRSTARTAQALSVIARAAVQLFSPEERERIRACAADDCGVIFYDESRSNNRRWCSMARCGNRAKVREYRERRAKQA</sequence>
<organism evidence="2 3">
    <name type="scientific">Antiquaquibacter oligotrophicus</name>
    <dbReference type="NCBI Taxonomy" id="2880260"/>
    <lineage>
        <taxon>Bacteria</taxon>
        <taxon>Bacillati</taxon>
        <taxon>Actinomycetota</taxon>
        <taxon>Actinomycetes</taxon>
        <taxon>Micrococcales</taxon>
        <taxon>Microbacteriaceae</taxon>
        <taxon>Antiquaquibacter</taxon>
    </lineage>
</organism>
<dbReference type="Pfam" id="PF07336">
    <property type="entry name" value="ABATE"/>
    <property type="match status" value="1"/>
</dbReference>
<dbReference type="SUPFAM" id="SSF160904">
    <property type="entry name" value="Jann2411-like"/>
    <property type="match status" value="1"/>
</dbReference>
<dbReference type="InterPro" id="IPR010852">
    <property type="entry name" value="ABATE"/>
</dbReference>
<evidence type="ECO:0000313" key="2">
    <source>
        <dbReference type="EMBL" id="MDH6179869.1"/>
    </source>
</evidence>